<dbReference type="PIRSF" id="PIRSF000185">
    <property type="entry name" value="Glu_DH"/>
    <property type="match status" value="1"/>
</dbReference>
<dbReference type="Proteomes" id="UP000031449">
    <property type="component" value="Chromosome"/>
</dbReference>
<evidence type="ECO:0000256" key="4">
    <source>
        <dbReference type="PIRNR" id="PIRNR000185"/>
    </source>
</evidence>
<feature type="site" description="Important for catalysis" evidence="7">
    <location>
        <position position="156"/>
    </location>
</feature>
<dbReference type="GO" id="GO:0000166">
    <property type="term" value="F:nucleotide binding"/>
    <property type="evidence" value="ECO:0007669"/>
    <property type="project" value="UniProtKB-KW"/>
</dbReference>
<dbReference type="PRINTS" id="PR00082">
    <property type="entry name" value="GLFDHDRGNASE"/>
</dbReference>
<keyword evidence="6" id="KW-0520">NAD</keyword>
<dbReference type="SMART" id="SM00839">
    <property type="entry name" value="ELFV_dehydrog"/>
    <property type="match status" value="1"/>
</dbReference>
<feature type="active site" description="Proton donor" evidence="5">
    <location>
        <position position="116"/>
    </location>
</feature>
<dbReference type="AlphaFoldDB" id="A0A0B5AN40"/>
<feature type="binding site" evidence="6">
    <location>
        <position position="201"/>
    </location>
    <ligand>
        <name>NAD(+)</name>
        <dbReference type="ChEBI" id="CHEBI:57540"/>
    </ligand>
</feature>
<reference evidence="10 11" key="1">
    <citation type="submission" date="2014-08" db="EMBL/GenBank/DDBJ databases">
        <title>Complete genome of a marine bacteria Jeotgalibacillus malaysiensis.</title>
        <authorList>
            <person name="Yaakop A.S."/>
            <person name="Chan K.-G."/>
            <person name="Goh K.M."/>
        </authorList>
    </citation>
    <scope>NUCLEOTIDE SEQUENCE [LARGE SCALE GENOMIC DNA]</scope>
    <source>
        <strain evidence="10 11">D5</strain>
    </source>
</reference>
<dbReference type="InterPro" id="IPR014362">
    <property type="entry name" value="Glu_DH"/>
</dbReference>
<evidence type="ECO:0000313" key="10">
    <source>
        <dbReference type="EMBL" id="AJD89948.1"/>
    </source>
</evidence>
<dbReference type="Pfam" id="PF02812">
    <property type="entry name" value="ELFV_dehydrog_N"/>
    <property type="match status" value="1"/>
</dbReference>
<dbReference type="STRING" id="1508404.JMA_06310"/>
<dbReference type="InterPro" id="IPR006095">
    <property type="entry name" value="Glu/Leu/Phe/Val/Trp_DH"/>
</dbReference>
<evidence type="ECO:0000256" key="7">
    <source>
        <dbReference type="PIRSR" id="PIRSR000185-3"/>
    </source>
</evidence>
<dbReference type="InterPro" id="IPR033922">
    <property type="entry name" value="NAD_bind_Glu_DH"/>
</dbReference>
<feature type="binding site" evidence="6">
    <location>
        <position position="392"/>
    </location>
    <ligand>
        <name>substrate</name>
    </ligand>
</feature>
<sequence>MQYQTRSIVQESLDALMDDKMFLPDLQNGPREKAFSSLGAVLSTPNKIHKSFLRIVLEKGEIVRIPAFRVQHNNAMGPYKGGIRFHESVNEEEVINLAFLMTLKNSLHDVPFGGGKGGVVVNPREFSPKELNLISKKYVQYFADVIGPDKDIPAPDMGSGEREMDWMMGEYKNIKPGQPYRGSFTGKSVINGGSLGRREATGKGVYFTFRYLMSDFIKKQHSWLEKTGSPYAKTALDLYEKPLKVAVQGFGNVGSVTALEAYQCQQLQNKVIAVSDRNCTLYNEDGLDIPTLVSYTAANQGDLPHTEEKLKDSGVKAEILHRDDVLTMDVDVLMLAALEEQIHNGNKENIKAKVIVEGANAPVTAEADDYLNEKGVIIVPDILANAGGVIVSYFEWLQGRETQFYSEEQIYKKLYDKMQGTMETILPKYFGDPHSLRENCYIHSVMKLSTVLYKQGKLF</sequence>
<dbReference type="KEGG" id="jeo:JMA_06310"/>
<dbReference type="Gene3D" id="3.40.50.10860">
    <property type="entry name" value="Leucine Dehydrogenase, chain A, domain 1"/>
    <property type="match status" value="1"/>
</dbReference>
<dbReference type="InterPro" id="IPR046346">
    <property type="entry name" value="Aminoacid_DH-like_N_sf"/>
</dbReference>
<evidence type="ECO:0000259" key="9">
    <source>
        <dbReference type="SMART" id="SM00839"/>
    </source>
</evidence>
<comment type="similarity">
    <text evidence="1 4 8">Belongs to the Glu/Leu/Phe/Val dehydrogenases family.</text>
</comment>
<dbReference type="PANTHER" id="PTHR11606:SF13">
    <property type="entry name" value="GLUTAMATE DEHYDROGENASE 1, MITOCHONDRIAL"/>
    <property type="match status" value="1"/>
</dbReference>
<dbReference type="SUPFAM" id="SSF53223">
    <property type="entry name" value="Aminoacid dehydrogenase-like, N-terminal domain"/>
    <property type="match status" value="1"/>
</dbReference>
<feature type="binding site" evidence="6">
    <location>
        <position position="80"/>
    </location>
    <ligand>
        <name>substrate</name>
    </ligand>
</feature>
<dbReference type="InterPro" id="IPR006097">
    <property type="entry name" value="Glu/Leu/Phe/Val/Trp_DH_dimer"/>
</dbReference>
<evidence type="ECO:0000256" key="8">
    <source>
        <dbReference type="RuleBase" id="RU004417"/>
    </source>
</evidence>
<keyword evidence="6" id="KW-0547">Nucleotide-binding</keyword>
<feature type="domain" description="Glutamate/phenylalanine/leucine/valine/L-tryptophan dehydrogenase C-terminal" evidence="9">
    <location>
        <begin position="228"/>
        <end position="456"/>
    </location>
</feature>
<dbReference type="SUPFAM" id="SSF51735">
    <property type="entry name" value="NAD(P)-binding Rossmann-fold domains"/>
    <property type="match status" value="1"/>
</dbReference>
<dbReference type="GO" id="GO:0006538">
    <property type="term" value="P:L-glutamate catabolic process"/>
    <property type="evidence" value="ECO:0007669"/>
    <property type="project" value="TreeGrafter"/>
</dbReference>
<dbReference type="InterPro" id="IPR036291">
    <property type="entry name" value="NAD(P)-bd_dom_sf"/>
</dbReference>
<feature type="binding site" evidence="6">
    <location>
        <position position="252"/>
    </location>
    <ligand>
        <name>NAD(+)</name>
        <dbReference type="ChEBI" id="CHEBI:57540"/>
    </ligand>
</feature>
<dbReference type="BioCyc" id="JESP1508404:G14D9-9848-MONOMER"/>
<dbReference type="CDD" id="cd01076">
    <property type="entry name" value="NAD_bind_1_Glu_DH"/>
    <property type="match status" value="1"/>
</dbReference>
<evidence type="ECO:0000256" key="2">
    <source>
        <dbReference type="ARBA" id="ARBA00012896"/>
    </source>
</evidence>
<accession>A0A0B5AN40</accession>
<protein>
    <recommendedName>
        <fullName evidence="2 4">Glutamate dehydrogenase</fullName>
    </recommendedName>
</protein>
<evidence type="ECO:0000256" key="3">
    <source>
        <dbReference type="ARBA" id="ARBA00023002"/>
    </source>
</evidence>
<organism evidence="10 11">
    <name type="scientific">Jeotgalibacillus malaysiensis</name>
    <dbReference type="NCBI Taxonomy" id="1508404"/>
    <lineage>
        <taxon>Bacteria</taxon>
        <taxon>Bacillati</taxon>
        <taxon>Bacillota</taxon>
        <taxon>Bacilli</taxon>
        <taxon>Bacillales</taxon>
        <taxon>Caryophanaceae</taxon>
        <taxon>Jeotgalibacillus</taxon>
    </lineage>
</organism>
<keyword evidence="11" id="KW-1185">Reference proteome</keyword>
<name>A0A0B5AN40_9BACL</name>
<proteinExistence type="inferred from homology"/>
<keyword evidence="3 4" id="KW-0560">Oxidoreductase</keyword>
<dbReference type="InterPro" id="IPR006096">
    <property type="entry name" value="Glu/Leu/Phe/Val/Trp_DH_C"/>
</dbReference>
<evidence type="ECO:0000313" key="11">
    <source>
        <dbReference type="Proteomes" id="UP000031449"/>
    </source>
</evidence>
<feature type="binding site" evidence="6">
    <location>
        <position position="104"/>
    </location>
    <ligand>
        <name>substrate</name>
    </ligand>
</feature>
<dbReference type="InterPro" id="IPR033524">
    <property type="entry name" value="Glu/Leu/Phe/Val_DH_AS"/>
</dbReference>
<evidence type="ECO:0000256" key="5">
    <source>
        <dbReference type="PIRSR" id="PIRSR000185-1"/>
    </source>
</evidence>
<dbReference type="PANTHER" id="PTHR11606">
    <property type="entry name" value="GLUTAMATE DEHYDROGENASE"/>
    <property type="match status" value="1"/>
</dbReference>
<dbReference type="OrthoDB" id="9803297at2"/>
<dbReference type="HOGENOM" id="CLU_025763_1_2_9"/>
<dbReference type="Pfam" id="PF00208">
    <property type="entry name" value="ELFV_dehydrog"/>
    <property type="match status" value="1"/>
</dbReference>
<dbReference type="EMBL" id="CP009416">
    <property type="protein sequence ID" value="AJD89948.1"/>
    <property type="molecule type" value="Genomic_DNA"/>
</dbReference>
<dbReference type="PROSITE" id="PS00074">
    <property type="entry name" value="GLFV_DEHYDROGENASE"/>
    <property type="match status" value="1"/>
</dbReference>
<gene>
    <name evidence="10" type="ORF">JMA_06310</name>
</gene>
<dbReference type="Gene3D" id="3.40.50.720">
    <property type="entry name" value="NAD(P)-binding Rossmann-like Domain"/>
    <property type="match status" value="1"/>
</dbReference>
<evidence type="ECO:0000256" key="1">
    <source>
        <dbReference type="ARBA" id="ARBA00006382"/>
    </source>
</evidence>
<dbReference type="GO" id="GO:0004352">
    <property type="term" value="F:glutamate dehydrogenase (NAD+) activity"/>
    <property type="evidence" value="ECO:0007669"/>
    <property type="project" value="TreeGrafter"/>
</dbReference>
<evidence type="ECO:0000256" key="6">
    <source>
        <dbReference type="PIRSR" id="PIRSR000185-2"/>
    </source>
</evidence>